<dbReference type="EMBL" id="BPLQ01006243">
    <property type="protein sequence ID" value="GIY21003.1"/>
    <property type="molecule type" value="Genomic_DNA"/>
</dbReference>
<evidence type="ECO:0000313" key="2">
    <source>
        <dbReference type="Proteomes" id="UP001054837"/>
    </source>
</evidence>
<gene>
    <name evidence="1" type="ORF">CDAR_249611</name>
</gene>
<accession>A0AAV4RLV0</accession>
<keyword evidence="2" id="KW-1185">Reference proteome</keyword>
<reference evidence="1 2" key="1">
    <citation type="submission" date="2021-06" db="EMBL/GenBank/DDBJ databases">
        <title>Caerostris darwini draft genome.</title>
        <authorList>
            <person name="Kono N."/>
            <person name="Arakawa K."/>
        </authorList>
    </citation>
    <scope>NUCLEOTIDE SEQUENCE [LARGE SCALE GENOMIC DNA]</scope>
</reference>
<comment type="caution">
    <text evidence="1">The sequence shown here is derived from an EMBL/GenBank/DDBJ whole genome shotgun (WGS) entry which is preliminary data.</text>
</comment>
<sequence>MHVIVRLTKVRILAVRHKKKTISLFSPSRPAYSAHPKTSVTKNMINLQTNHPIYTEPLFPSRQPGGQKSKNIIPHHRRRVIILLTIPGEKHFWLPFGKLLSPYYSKGHTSSSTLQQQ</sequence>
<organism evidence="1 2">
    <name type="scientific">Caerostris darwini</name>
    <dbReference type="NCBI Taxonomy" id="1538125"/>
    <lineage>
        <taxon>Eukaryota</taxon>
        <taxon>Metazoa</taxon>
        <taxon>Ecdysozoa</taxon>
        <taxon>Arthropoda</taxon>
        <taxon>Chelicerata</taxon>
        <taxon>Arachnida</taxon>
        <taxon>Araneae</taxon>
        <taxon>Araneomorphae</taxon>
        <taxon>Entelegynae</taxon>
        <taxon>Araneoidea</taxon>
        <taxon>Araneidae</taxon>
        <taxon>Caerostris</taxon>
    </lineage>
</organism>
<dbReference type="Proteomes" id="UP001054837">
    <property type="component" value="Unassembled WGS sequence"/>
</dbReference>
<name>A0AAV4RLV0_9ARAC</name>
<dbReference type="AlphaFoldDB" id="A0AAV4RLV0"/>
<protein>
    <submittedName>
        <fullName evidence="1">Uncharacterized protein</fullName>
    </submittedName>
</protein>
<evidence type="ECO:0000313" key="1">
    <source>
        <dbReference type="EMBL" id="GIY21003.1"/>
    </source>
</evidence>
<proteinExistence type="predicted"/>